<accession>A0A2G1W5P4</accession>
<organism evidence="2 3">
    <name type="scientific">Rhodopirellula bahusiensis</name>
    <dbReference type="NCBI Taxonomy" id="2014065"/>
    <lineage>
        <taxon>Bacteria</taxon>
        <taxon>Pseudomonadati</taxon>
        <taxon>Planctomycetota</taxon>
        <taxon>Planctomycetia</taxon>
        <taxon>Pirellulales</taxon>
        <taxon>Pirellulaceae</taxon>
        <taxon>Rhodopirellula</taxon>
    </lineage>
</organism>
<name>A0A2G1W5P4_9BACT</name>
<reference evidence="2 3" key="1">
    <citation type="submission" date="2017-06" db="EMBL/GenBank/DDBJ databases">
        <title>Description of Rhodopirellula bahusiensis sp. nov.</title>
        <authorList>
            <person name="Kizina J."/>
            <person name="Harder J."/>
        </authorList>
    </citation>
    <scope>NUCLEOTIDE SEQUENCE [LARGE SCALE GENOMIC DNA]</scope>
    <source>
        <strain evidence="2 3">SWK21</strain>
    </source>
</reference>
<proteinExistence type="predicted"/>
<evidence type="ECO:0000313" key="2">
    <source>
        <dbReference type="EMBL" id="PHQ34363.1"/>
    </source>
</evidence>
<gene>
    <name evidence="2" type="ORF">CEE69_15205</name>
</gene>
<dbReference type="EMBL" id="NIZW01000011">
    <property type="protein sequence ID" value="PHQ34363.1"/>
    <property type="molecule type" value="Genomic_DNA"/>
</dbReference>
<protein>
    <submittedName>
        <fullName evidence="2">Uncharacterized protein</fullName>
    </submittedName>
</protein>
<evidence type="ECO:0000256" key="1">
    <source>
        <dbReference type="SAM" id="MobiDB-lite"/>
    </source>
</evidence>
<dbReference type="Proteomes" id="UP000225740">
    <property type="component" value="Unassembled WGS sequence"/>
</dbReference>
<sequence>MPPKTKNSLNECESKMTTNSGRQASAPTKTKYLHIEVPEELFKQAKIQALQSGLTWTKYVCRVLELAIKQPDPQHRKTQAP</sequence>
<keyword evidence="3" id="KW-1185">Reference proteome</keyword>
<comment type="caution">
    <text evidence="2">The sequence shown here is derived from an EMBL/GenBank/DDBJ whole genome shotgun (WGS) entry which is preliminary data.</text>
</comment>
<feature type="region of interest" description="Disordered" evidence="1">
    <location>
        <begin position="1"/>
        <end position="27"/>
    </location>
</feature>
<evidence type="ECO:0000313" key="3">
    <source>
        <dbReference type="Proteomes" id="UP000225740"/>
    </source>
</evidence>
<dbReference type="AlphaFoldDB" id="A0A2G1W5P4"/>